<evidence type="ECO:0000313" key="3">
    <source>
        <dbReference type="Proteomes" id="UP000245466"/>
    </source>
</evidence>
<name>A0A2U1AR14_9BACT</name>
<dbReference type="InterPro" id="IPR013783">
    <property type="entry name" value="Ig-like_fold"/>
</dbReference>
<comment type="caution">
    <text evidence="2">The sequence shown here is derived from an EMBL/GenBank/DDBJ whole genome shotgun (WGS) entry which is preliminary data.</text>
</comment>
<dbReference type="InterPro" id="IPR035986">
    <property type="entry name" value="PKD_dom_sf"/>
</dbReference>
<feature type="domain" description="Secretion system C-terminal sorting" evidence="1">
    <location>
        <begin position="1335"/>
        <end position="1407"/>
    </location>
</feature>
<dbReference type="SUPFAM" id="SSF49299">
    <property type="entry name" value="PKD domain"/>
    <property type="match status" value="1"/>
</dbReference>
<dbReference type="OrthoDB" id="2582440at2"/>
<reference evidence="2 3" key="1">
    <citation type="submission" date="2018-04" db="EMBL/GenBank/DDBJ databases">
        <title>Genomic Encyclopedia of Type Strains, Phase IV (KMG-IV): sequencing the most valuable type-strain genomes for metagenomic binning, comparative biology and taxonomic classification.</title>
        <authorList>
            <person name="Goeker M."/>
        </authorList>
    </citation>
    <scope>NUCLEOTIDE SEQUENCE [LARGE SCALE GENOMIC DNA]</scope>
    <source>
        <strain evidence="2 3">DSM 100231</strain>
    </source>
</reference>
<dbReference type="NCBIfam" id="TIGR04183">
    <property type="entry name" value="Por_Secre_tail"/>
    <property type="match status" value="1"/>
</dbReference>
<organism evidence="2 3">
    <name type="scientific">Pontibacter virosus</name>
    <dbReference type="NCBI Taxonomy" id="1765052"/>
    <lineage>
        <taxon>Bacteria</taxon>
        <taxon>Pseudomonadati</taxon>
        <taxon>Bacteroidota</taxon>
        <taxon>Cytophagia</taxon>
        <taxon>Cytophagales</taxon>
        <taxon>Hymenobacteraceae</taxon>
        <taxon>Pontibacter</taxon>
    </lineage>
</organism>
<sequence length="1411" mass="147630">MKKHILVSLLRSNLLVAIFFVVTIVSAFAQSPGLIIREAVNGGQDILDPNNDNYISTTPTGFSGSSDIGPAVSEIPYRPLPTLTPEPIGDIRRGEAGGHTDFVSPAPLQAFYDGQYLMFRMRIGGNSPSQRGYSVLIDSDDTFAGTGVNPGFEYEIVFSSGFDVSLIQHNGTSRQTLLSGIYSQFSQRAVAASTAGGDPDYFVDFYVPLSAFNGQISAATPLRLAGSTLNMGQQSALQDLSVVSDVAGVNFQSYNYDALAAYRDIIGTFPPTTLNDLVADEVDEIRTLAPVIDSPIRTSTTTITGTSREPVGTIITVSRNGTALGTTNVTEAGTWSLAVPTGTTLAIGNQITATATATGRPASEISNTVVITGVVCTTAVPTIGQLPNPRRAINGTGTTGATIRLYRNGVLAQTTLVIDNSWSVVFCTTGSNCIPNGVYTATQQIDNECESNPSEPVNIRNNNIVDPSAPRPTIAGPICANTNSISGTAVANAFVTLLLNDVPLYLVRETNNAYTVQANASGNWSLTANLGLEEGNRVYVRARTASTYYGQSDPTTIVTTCQSESPVITGDYCGTTTTVSGSSTEPAGTTIQIYAGGEAVGGPGQVNENGFWRVTGLEIPAGTAITATATAPGSDESEPSEPVTATAQTSNEALTITGPILEGASTITGTGTGGAQLTLYIGGTPFTPIVIPPDGNWSLTGFSSSELFPGAEITATETATGLCESEPIESLFVECNPLTTTFTVSSDSENVLCGGSGTVTVSLGGSETGVAYTIVLPDGTTSGSSVMGTGSPITLTSGPIPNVTTTSQDVELSIRARRVTGSLGDELPESCSANLNETITRTILPQPPTNYTLTPLSSSICAGSTVSVQLANSVEGFTYQFINEATEDLVGSPIAGTGNPITLSTGVITANATYGVVITNNANDCVYVDAGRFNATVSGPAIDRPFFTPTTAVCVGGPATIFLATQNNSTYRYNVYRIAPNGAETQIGTNIVGTGDVVPVSTGTLNQAGTYTFYARVIGGNCLTPVELLSRPTINVDNVDGVADAGGDRTVCGSETILTAAVLPDPGTGRWDFSGDSRGAIITNPTSPSTTVTGLTTGTYTITWTVTTSCGGTTSDPAVDQIILTVNCPSTYVIAPPKYRDDYIPNDILATAVDTDGGIINAVLLSGTFPPGAVLDADNGNIYVGENPEALVTGIYTFTVRLTDAVGSVTEVSLTLEILEDSPVIIPLPVELVYFTATVRNNQAHLEWLTASELDNDRFEIERSLNARSFEKVGTVKGKGTTSLETKYQYTDRTPVQGTVYYRLKQVDLDGQFAYSNVIAVNAKGLARELATQAYPNPFQDVIKVTLTVPEAQVAVMTIFDINGRRVITKDLDLDAGVNVLELQLGQLQTGMYILKVVGEGMESTTRIMKN</sequence>
<dbReference type="NCBIfam" id="NF033510">
    <property type="entry name" value="Ca_tandemer"/>
    <property type="match status" value="1"/>
</dbReference>
<dbReference type="EMBL" id="QEKI01000014">
    <property type="protein sequence ID" value="PVY38873.1"/>
    <property type="molecule type" value="Genomic_DNA"/>
</dbReference>
<dbReference type="Proteomes" id="UP000245466">
    <property type="component" value="Unassembled WGS sequence"/>
</dbReference>
<dbReference type="Pfam" id="PF18962">
    <property type="entry name" value="Por_Secre_tail"/>
    <property type="match status" value="1"/>
</dbReference>
<dbReference type="InterPro" id="IPR026444">
    <property type="entry name" value="Secre_tail"/>
</dbReference>
<gene>
    <name evidence="2" type="ORF">C8E01_11438</name>
</gene>
<accession>A0A2U1AR14</accession>
<protein>
    <submittedName>
        <fullName evidence="2">Putative secreted protein (Por secretion system target)</fullName>
    </submittedName>
</protein>
<evidence type="ECO:0000313" key="2">
    <source>
        <dbReference type="EMBL" id="PVY38873.1"/>
    </source>
</evidence>
<keyword evidence="3" id="KW-1185">Reference proteome</keyword>
<proteinExistence type="predicted"/>
<evidence type="ECO:0000259" key="1">
    <source>
        <dbReference type="Pfam" id="PF18962"/>
    </source>
</evidence>
<dbReference type="Gene3D" id="2.60.40.10">
    <property type="entry name" value="Immunoglobulins"/>
    <property type="match status" value="4"/>
</dbReference>